<keyword evidence="4 7" id="KW-0812">Transmembrane</keyword>
<feature type="transmembrane region" description="Helical" evidence="7">
    <location>
        <begin position="221"/>
        <end position="243"/>
    </location>
</feature>
<dbReference type="InterPro" id="IPR000515">
    <property type="entry name" value="MetI-like"/>
</dbReference>
<feature type="transmembrane region" description="Helical" evidence="7">
    <location>
        <begin position="164"/>
        <end position="184"/>
    </location>
</feature>
<evidence type="ECO:0000313" key="9">
    <source>
        <dbReference type="EMBL" id="MPM93819.1"/>
    </source>
</evidence>
<comment type="subcellular location">
    <subcellularLocation>
        <location evidence="1">Cell membrane</location>
        <topology evidence="1">Multi-pass membrane protein</topology>
    </subcellularLocation>
</comment>
<evidence type="ECO:0000256" key="6">
    <source>
        <dbReference type="ARBA" id="ARBA00023136"/>
    </source>
</evidence>
<evidence type="ECO:0000256" key="1">
    <source>
        <dbReference type="ARBA" id="ARBA00004651"/>
    </source>
</evidence>
<proteinExistence type="predicted"/>
<dbReference type="GO" id="GO:0005886">
    <property type="term" value="C:plasma membrane"/>
    <property type="evidence" value="ECO:0007669"/>
    <property type="project" value="UniProtKB-SubCell"/>
</dbReference>
<sequence>MLSSPAFIGLQNYARLFSDPNIGKIFGNTFYYSALSVPLNLALSLLLAVALNQKIKGLAFFRTAYYIPVVTASVAVSAIWVWLLSDFGIVTSALKSMGFHTTNLLQNTKTALTTITFVDVWKNLGFNVIIFLAALQDVPEELRDAARVDGASSVGIFRHVTLPLISPSIFFTGVMGVIGSLQAFDLVFNMSMKHEGGPNRATSTVGFYVWQNAFKYSQMGYASAISFALMAILLVLTILQWQLRKKWVYGEE</sequence>
<comment type="caution">
    <text evidence="9">The sequence shown here is derived from an EMBL/GenBank/DDBJ whole genome shotgun (WGS) entry which is preliminary data.</text>
</comment>
<keyword evidence="2" id="KW-0813">Transport</keyword>
<dbReference type="PROSITE" id="PS50928">
    <property type="entry name" value="ABC_TM1"/>
    <property type="match status" value="1"/>
</dbReference>
<organism evidence="9">
    <name type="scientific">bioreactor metagenome</name>
    <dbReference type="NCBI Taxonomy" id="1076179"/>
    <lineage>
        <taxon>unclassified sequences</taxon>
        <taxon>metagenomes</taxon>
        <taxon>ecological metagenomes</taxon>
    </lineage>
</organism>
<dbReference type="Pfam" id="PF00528">
    <property type="entry name" value="BPD_transp_1"/>
    <property type="match status" value="1"/>
</dbReference>
<feature type="transmembrane region" description="Helical" evidence="7">
    <location>
        <begin position="63"/>
        <end position="83"/>
    </location>
</feature>
<dbReference type="PANTHER" id="PTHR30193:SF37">
    <property type="entry name" value="INNER MEMBRANE ABC TRANSPORTER PERMEASE PROTEIN YCJO"/>
    <property type="match status" value="1"/>
</dbReference>
<evidence type="ECO:0000259" key="8">
    <source>
        <dbReference type="PROSITE" id="PS50928"/>
    </source>
</evidence>
<dbReference type="CDD" id="cd06261">
    <property type="entry name" value="TM_PBP2"/>
    <property type="match status" value="1"/>
</dbReference>
<evidence type="ECO:0000256" key="5">
    <source>
        <dbReference type="ARBA" id="ARBA00022989"/>
    </source>
</evidence>
<evidence type="ECO:0000256" key="2">
    <source>
        <dbReference type="ARBA" id="ARBA00022448"/>
    </source>
</evidence>
<accession>A0A645DX27</accession>
<reference evidence="9" key="1">
    <citation type="submission" date="2019-08" db="EMBL/GenBank/DDBJ databases">
        <authorList>
            <person name="Kucharzyk K."/>
            <person name="Murdoch R.W."/>
            <person name="Higgins S."/>
            <person name="Loffler F."/>
        </authorList>
    </citation>
    <scope>NUCLEOTIDE SEQUENCE</scope>
</reference>
<keyword evidence="5 7" id="KW-1133">Transmembrane helix</keyword>
<evidence type="ECO:0000256" key="7">
    <source>
        <dbReference type="SAM" id="Phobius"/>
    </source>
</evidence>
<dbReference type="PANTHER" id="PTHR30193">
    <property type="entry name" value="ABC TRANSPORTER PERMEASE PROTEIN"/>
    <property type="match status" value="1"/>
</dbReference>
<evidence type="ECO:0000256" key="4">
    <source>
        <dbReference type="ARBA" id="ARBA00022692"/>
    </source>
</evidence>
<gene>
    <name evidence="9" type="primary">lacF_66</name>
    <name evidence="9" type="ORF">SDC9_140961</name>
</gene>
<protein>
    <submittedName>
        <fullName evidence="9">Lactose transport system permease protein LacF</fullName>
    </submittedName>
</protein>
<dbReference type="EMBL" id="VSSQ01040542">
    <property type="protein sequence ID" value="MPM93819.1"/>
    <property type="molecule type" value="Genomic_DNA"/>
</dbReference>
<name>A0A645DX27_9ZZZZ</name>
<keyword evidence="6 7" id="KW-0472">Membrane</keyword>
<feature type="transmembrane region" description="Helical" evidence="7">
    <location>
        <begin position="30"/>
        <end position="51"/>
    </location>
</feature>
<keyword evidence="3" id="KW-1003">Cell membrane</keyword>
<dbReference type="InterPro" id="IPR035906">
    <property type="entry name" value="MetI-like_sf"/>
</dbReference>
<dbReference type="InterPro" id="IPR051393">
    <property type="entry name" value="ABC_transporter_permease"/>
</dbReference>
<dbReference type="Gene3D" id="1.10.3720.10">
    <property type="entry name" value="MetI-like"/>
    <property type="match status" value="1"/>
</dbReference>
<evidence type="ECO:0000256" key="3">
    <source>
        <dbReference type="ARBA" id="ARBA00022475"/>
    </source>
</evidence>
<dbReference type="SUPFAM" id="SSF161098">
    <property type="entry name" value="MetI-like"/>
    <property type="match status" value="1"/>
</dbReference>
<dbReference type="GO" id="GO:0055085">
    <property type="term" value="P:transmembrane transport"/>
    <property type="evidence" value="ECO:0007669"/>
    <property type="project" value="InterPro"/>
</dbReference>
<feature type="domain" description="ABC transmembrane type-1" evidence="8">
    <location>
        <begin position="26"/>
        <end position="240"/>
    </location>
</feature>
<dbReference type="AlphaFoldDB" id="A0A645DX27"/>